<sequence length="438" mass="50365">MLAFLATLALIGVSVYYFTVLRKKWQDEKARSLKELAKKQAAQQNAKKEKHSKNSTTQSATHTEQTQPSTQPEQKVKNLKKKDHVNTKINHKNIEHELYQGAVKGFAGEITDYDFNHEFLIVSSKDKHIRVFKLNDLCANQVYYFSVEFGYPTAVAISPDSKYIAYAINIDKSIELRGFDLSNPDVKKRTTQPKIFAKDCHKEEIQKLSFDINNKFIISSACNSDTFVKIWSLQGKELSAYNTGHNTHYMARYSQQRKFYFFASWTSNFKTLTFVTDKTTHDFKQITKAYGLSHGASINYVNSDNLDEKAITISKNEKCVKFWDINVNYQALADPKVIKQFKGEAEQKALFDGKDQIIISGAIHNYEGKVFYSLSNGEDVVLLDQEFNKIQLFKDVFTPDFYINRVEFIQPNDSTLFLVFGSLDEGRLNVFNISKYIN</sequence>
<dbReference type="GO" id="GO:0005783">
    <property type="term" value="C:endoplasmic reticulum"/>
    <property type="evidence" value="ECO:0007669"/>
    <property type="project" value="TreeGrafter"/>
</dbReference>
<keyword evidence="3" id="KW-1185">Reference proteome</keyword>
<gene>
    <name evidence="2" type="ORF">TTHERM_00442960</name>
</gene>
<dbReference type="eggNOG" id="KOG2096">
    <property type="taxonomic scope" value="Eukaryota"/>
</dbReference>
<dbReference type="GeneID" id="7828950"/>
<dbReference type="RefSeq" id="XP_001033209.2">
    <property type="nucleotide sequence ID" value="XM_001033209.2"/>
</dbReference>
<dbReference type="InParanoid" id="I7M061"/>
<evidence type="ECO:0000256" key="1">
    <source>
        <dbReference type="SAM" id="MobiDB-lite"/>
    </source>
</evidence>
<reference evidence="3" key="1">
    <citation type="journal article" date="2006" name="PLoS Biol.">
        <title>Macronuclear genome sequence of the ciliate Tetrahymena thermophila, a model eukaryote.</title>
        <authorList>
            <person name="Eisen J.A."/>
            <person name="Coyne R.S."/>
            <person name="Wu M."/>
            <person name="Wu D."/>
            <person name="Thiagarajan M."/>
            <person name="Wortman J.R."/>
            <person name="Badger J.H."/>
            <person name="Ren Q."/>
            <person name="Amedeo P."/>
            <person name="Jones K.M."/>
            <person name="Tallon L.J."/>
            <person name="Delcher A.L."/>
            <person name="Salzberg S.L."/>
            <person name="Silva J.C."/>
            <person name="Haas B.J."/>
            <person name="Majoros W.H."/>
            <person name="Farzad M."/>
            <person name="Carlton J.M."/>
            <person name="Smith R.K. Jr."/>
            <person name="Garg J."/>
            <person name="Pearlman R.E."/>
            <person name="Karrer K.M."/>
            <person name="Sun L."/>
            <person name="Manning G."/>
            <person name="Elde N.C."/>
            <person name="Turkewitz A.P."/>
            <person name="Asai D.J."/>
            <person name="Wilkes D.E."/>
            <person name="Wang Y."/>
            <person name="Cai H."/>
            <person name="Collins K."/>
            <person name="Stewart B.A."/>
            <person name="Lee S.R."/>
            <person name="Wilamowska K."/>
            <person name="Weinberg Z."/>
            <person name="Ruzzo W.L."/>
            <person name="Wloga D."/>
            <person name="Gaertig J."/>
            <person name="Frankel J."/>
            <person name="Tsao C.-C."/>
            <person name="Gorovsky M.A."/>
            <person name="Keeling P.J."/>
            <person name="Waller R.F."/>
            <person name="Patron N.J."/>
            <person name="Cherry J.M."/>
            <person name="Stover N.A."/>
            <person name="Krieger C.J."/>
            <person name="del Toro C."/>
            <person name="Ryder H.F."/>
            <person name="Williamson S.C."/>
            <person name="Barbeau R.A."/>
            <person name="Hamilton E.P."/>
            <person name="Orias E."/>
        </authorList>
    </citation>
    <scope>NUCLEOTIDE SEQUENCE [LARGE SCALE GENOMIC DNA]</scope>
    <source>
        <strain evidence="3">SB210</strain>
    </source>
</reference>
<dbReference type="OrthoDB" id="346371at2759"/>
<dbReference type="SUPFAM" id="SSF50978">
    <property type="entry name" value="WD40 repeat-like"/>
    <property type="match status" value="1"/>
</dbReference>
<dbReference type="Gene3D" id="2.130.10.10">
    <property type="entry name" value="YVTN repeat-like/Quinoprotein amine dehydrogenase"/>
    <property type="match status" value="1"/>
</dbReference>
<dbReference type="AlphaFoldDB" id="I7M061"/>
<feature type="region of interest" description="Disordered" evidence="1">
    <location>
        <begin position="36"/>
        <end position="81"/>
    </location>
</feature>
<accession>I7M061</accession>
<feature type="compositionally biased region" description="Low complexity" evidence="1">
    <location>
        <begin position="61"/>
        <end position="73"/>
    </location>
</feature>
<dbReference type="InterPro" id="IPR042410">
    <property type="entry name" value="WBSCR13"/>
</dbReference>
<dbReference type="KEGG" id="tet:TTHERM_00442960"/>
<dbReference type="InterPro" id="IPR015943">
    <property type="entry name" value="WD40/YVTN_repeat-like_dom_sf"/>
</dbReference>
<dbReference type="STRING" id="312017.I7M061"/>
<keyword evidence="2" id="KW-0812">Transmembrane</keyword>
<dbReference type="GO" id="GO:0030968">
    <property type="term" value="P:endoplasmic reticulum unfolded protein response"/>
    <property type="evidence" value="ECO:0007669"/>
    <property type="project" value="TreeGrafter"/>
</dbReference>
<evidence type="ECO:0000313" key="2">
    <source>
        <dbReference type="EMBL" id="EAR85546.2"/>
    </source>
</evidence>
<dbReference type="EMBL" id="GG662665">
    <property type="protein sequence ID" value="EAR85546.2"/>
    <property type="molecule type" value="Genomic_DNA"/>
</dbReference>
<dbReference type="Proteomes" id="UP000009168">
    <property type="component" value="Unassembled WGS sequence"/>
</dbReference>
<protein>
    <submittedName>
        <fullName evidence="2">Transmembrane protein, putative</fullName>
    </submittedName>
</protein>
<evidence type="ECO:0000313" key="3">
    <source>
        <dbReference type="Proteomes" id="UP000009168"/>
    </source>
</evidence>
<dbReference type="PANTHER" id="PTHR44321:SF1">
    <property type="entry name" value="TRANSDUCIN BETA-LIKE PROTEIN 2"/>
    <property type="match status" value="1"/>
</dbReference>
<proteinExistence type="predicted"/>
<keyword evidence="2" id="KW-0472">Membrane</keyword>
<dbReference type="InterPro" id="IPR001680">
    <property type="entry name" value="WD40_rpt"/>
</dbReference>
<organism evidence="2 3">
    <name type="scientific">Tetrahymena thermophila (strain SB210)</name>
    <dbReference type="NCBI Taxonomy" id="312017"/>
    <lineage>
        <taxon>Eukaryota</taxon>
        <taxon>Sar</taxon>
        <taxon>Alveolata</taxon>
        <taxon>Ciliophora</taxon>
        <taxon>Intramacronucleata</taxon>
        <taxon>Oligohymenophorea</taxon>
        <taxon>Hymenostomatida</taxon>
        <taxon>Tetrahymenina</taxon>
        <taxon>Tetrahymenidae</taxon>
        <taxon>Tetrahymena</taxon>
    </lineage>
</organism>
<dbReference type="Pfam" id="PF00400">
    <property type="entry name" value="WD40"/>
    <property type="match status" value="1"/>
</dbReference>
<dbReference type="InterPro" id="IPR036322">
    <property type="entry name" value="WD40_repeat_dom_sf"/>
</dbReference>
<name>I7M061_TETTS</name>
<dbReference type="PANTHER" id="PTHR44321">
    <property type="entry name" value="TRANSDUCIN BETA-LIKE PROTEIN 2"/>
    <property type="match status" value="1"/>
</dbReference>